<organism evidence="2 3">
    <name type="scientific">Tothia fuscella</name>
    <dbReference type="NCBI Taxonomy" id="1048955"/>
    <lineage>
        <taxon>Eukaryota</taxon>
        <taxon>Fungi</taxon>
        <taxon>Dikarya</taxon>
        <taxon>Ascomycota</taxon>
        <taxon>Pezizomycotina</taxon>
        <taxon>Dothideomycetes</taxon>
        <taxon>Pleosporomycetidae</taxon>
        <taxon>Venturiales</taxon>
        <taxon>Cylindrosympodiaceae</taxon>
        <taxon>Tothia</taxon>
    </lineage>
</organism>
<feature type="compositionally biased region" description="Low complexity" evidence="1">
    <location>
        <begin position="46"/>
        <end position="66"/>
    </location>
</feature>
<evidence type="ECO:0000256" key="1">
    <source>
        <dbReference type="SAM" id="MobiDB-lite"/>
    </source>
</evidence>
<keyword evidence="3" id="KW-1185">Reference proteome</keyword>
<name>A0A9P4TSI9_9PEZI</name>
<comment type="caution">
    <text evidence="2">The sequence shown here is derived from an EMBL/GenBank/DDBJ whole genome shotgun (WGS) entry which is preliminary data.</text>
</comment>
<sequence>MQKWQMRPVLIARLPRSGCRYPYPYPYPSFHSQSSLQPDNERGRGPQRYPTQQQRQQQQRPSNNRQAAAKASQDIQSFTQRTRQGQGQSRSQGQGQSQGQIQGQGQGPRRQGLRSVAPAGFAQTQRHPAPDSAQRSRPGHSDVRTVSIPNNSAASQYDDGGGDDDHSLQFDEAFHDKYIEAALDGAEDEDEGDMTSEEMIGAQGEYTDEELDAELAQLSAQGAEETGGGLTGDEVIMEEEQSAEQAEGLEDPYGSSLALMNAVEEHLTPPLKRFAPDTFKAEDLVNNRVATLAGPMGPMSEMDEATGRLALRDDTRWVSDSQVARCLLAGKFVKFKDHAERMRITALAERYAQMTAEKASLHHGMPVEPESVGFLPIASTFRARITNKVARGHYPNPVPVKEKGIKDRTMNHLAKSVQMNGSYTPSQGKAMLDFIGKLWPEEAAQIPERPRSRK</sequence>
<gene>
    <name evidence="2" type="ORF">EJ08DRAFT_666710</name>
</gene>
<reference evidence="2" key="1">
    <citation type="journal article" date="2020" name="Stud. Mycol.">
        <title>101 Dothideomycetes genomes: a test case for predicting lifestyles and emergence of pathogens.</title>
        <authorList>
            <person name="Haridas S."/>
            <person name="Albert R."/>
            <person name="Binder M."/>
            <person name="Bloem J."/>
            <person name="Labutti K."/>
            <person name="Salamov A."/>
            <person name="Andreopoulos B."/>
            <person name="Baker S."/>
            <person name="Barry K."/>
            <person name="Bills G."/>
            <person name="Bluhm B."/>
            <person name="Cannon C."/>
            <person name="Castanera R."/>
            <person name="Culley D."/>
            <person name="Daum C."/>
            <person name="Ezra D."/>
            <person name="Gonzalez J."/>
            <person name="Henrissat B."/>
            <person name="Kuo A."/>
            <person name="Liang C."/>
            <person name="Lipzen A."/>
            <person name="Lutzoni F."/>
            <person name="Magnuson J."/>
            <person name="Mondo S."/>
            <person name="Nolan M."/>
            <person name="Ohm R."/>
            <person name="Pangilinan J."/>
            <person name="Park H.-J."/>
            <person name="Ramirez L."/>
            <person name="Alfaro M."/>
            <person name="Sun H."/>
            <person name="Tritt A."/>
            <person name="Yoshinaga Y."/>
            <person name="Zwiers L.-H."/>
            <person name="Turgeon B."/>
            <person name="Goodwin S."/>
            <person name="Spatafora J."/>
            <person name="Crous P."/>
            <person name="Grigoriev I."/>
        </authorList>
    </citation>
    <scope>NUCLEOTIDE SEQUENCE</scope>
    <source>
        <strain evidence="2">CBS 130266</strain>
    </source>
</reference>
<accession>A0A9P4TSI9</accession>
<protein>
    <submittedName>
        <fullName evidence="2">Uncharacterized protein</fullName>
    </submittedName>
</protein>
<evidence type="ECO:0000313" key="3">
    <source>
        <dbReference type="Proteomes" id="UP000800235"/>
    </source>
</evidence>
<feature type="compositionally biased region" description="Low complexity" evidence="1">
    <location>
        <begin position="80"/>
        <end position="115"/>
    </location>
</feature>
<proteinExistence type="predicted"/>
<dbReference type="OrthoDB" id="3930669at2759"/>
<dbReference type="Proteomes" id="UP000800235">
    <property type="component" value="Unassembled WGS sequence"/>
</dbReference>
<dbReference type="EMBL" id="MU007162">
    <property type="protein sequence ID" value="KAF2416328.1"/>
    <property type="molecule type" value="Genomic_DNA"/>
</dbReference>
<feature type="region of interest" description="Disordered" evidence="1">
    <location>
        <begin position="30"/>
        <end position="168"/>
    </location>
</feature>
<dbReference type="AlphaFoldDB" id="A0A9P4TSI9"/>
<evidence type="ECO:0000313" key="2">
    <source>
        <dbReference type="EMBL" id="KAF2416328.1"/>
    </source>
</evidence>